<dbReference type="EMBL" id="CAAJGR010000125">
    <property type="protein sequence ID" value="VHO05442.1"/>
    <property type="molecule type" value="Genomic_DNA"/>
</dbReference>
<organism evidence="1">
    <name type="scientific">Rheinheimera sp. BAL341</name>
    <dbReference type="NCBI Taxonomy" id="1708203"/>
    <lineage>
        <taxon>Bacteria</taxon>
        <taxon>Pseudomonadati</taxon>
        <taxon>Pseudomonadota</taxon>
        <taxon>Gammaproteobacteria</taxon>
        <taxon>Chromatiales</taxon>
        <taxon>Chromatiaceae</taxon>
        <taxon>Rheinheimera</taxon>
    </lineage>
</organism>
<sequence>MTNKEPKVSFIKPSRPLNGPVKLDRLRQAHNIISKIETTVFVDANILISMEKVMKKGGKYAHLKEHGLQSFVRFLNSSPQVGLSPGLGLTEMPPERAAFSQEAYEAFCKKFLSGYLDATNATQVKFSGRSGDYGFFDIGDEFKALIAVSFASFIYLFIIDSKPNKDRLAMYASYLALIEENVGVLSHMEVQIARFCLSEPLCTSITAVDIRRKLRANFIKYDGRLPRSVDDVLKIAFNAACDIRLINTANIIDQNGVDGVNQDCWIATQDAKLALLCDFVYHTNLDGEVGKYAVSEIIHDDESNPYWKLSEEVLISRLRDREANGRKNFPTDPDALVRLAFKAIEDLKTHFR</sequence>
<name>A0A486XUU6_9GAMM</name>
<evidence type="ECO:0000313" key="1">
    <source>
        <dbReference type="EMBL" id="VHO05442.1"/>
    </source>
</evidence>
<reference evidence="1" key="1">
    <citation type="submission" date="2019-04" db="EMBL/GenBank/DDBJ databases">
        <authorList>
            <person name="Brambilla D."/>
        </authorList>
    </citation>
    <scope>NUCLEOTIDE SEQUENCE</scope>
    <source>
        <strain evidence="1">BAL1</strain>
    </source>
</reference>
<accession>A0A486XUU6</accession>
<dbReference type="AlphaFoldDB" id="A0A486XUU6"/>
<proteinExistence type="predicted"/>
<protein>
    <submittedName>
        <fullName evidence="1">Uncharacterized protein</fullName>
    </submittedName>
</protein>
<gene>
    <name evidence="1" type="ORF">BAL341_2526</name>
</gene>